<feature type="transmembrane region" description="Helical" evidence="6">
    <location>
        <begin position="163"/>
        <end position="181"/>
    </location>
</feature>
<organism evidence="7 8">
    <name type="scientific">[Lactobacillus] rogosae</name>
    <dbReference type="NCBI Taxonomy" id="706562"/>
    <lineage>
        <taxon>Bacteria</taxon>
        <taxon>Bacillati</taxon>
        <taxon>Bacillota</taxon>
        <taxon>Clostridia</taxon>
        <taxon>Lachnospirales</taxon>
        <taxon>Lachnospiraceae</taxon>
        <taxon>Lachnospira</taxon>
    </lineage>
</organism>
<feature type="transmembrane region" description="Helical" evidence="6">
    <location>
        <begin position="116"/>
        <end position="142"/>
    </location>
</feature>
<evidence type="ECO:0000256" key="6">
    <source>
        <dbReference type="SAM" id="Phobius"/>
    </source>
</evidence>
<evidence type="ECO:0000313" key="7">
    <source>
        <dbReference type="EMBL" id="MEQ2379770.1"/>
    </source>
</evidence>
<feature type="transmembrane region" description="Helical" evidence="6">
    <location>
        <begin position="466"/>
        <end position="485"/>
    </location>
</feature>
<dbReference type="InterPro" id="IPR002797">
    <property type="entry name" value="Polysacc_synth"/>
</dbReference>
<keyword evidence="5 6" id="KW-0472">Membrane</keyword>
<dbReference type="Pfam" id="PF01943">
    <property type="entry name" value="Polysacc_synt"/>
    <property type="match status" value="1"/>
</dbReference>
<dbReference type="CDD" id="cd13124">
    <property type="entry name" value="MATE_SpoVB_like"/>
    <property type="match status" value="1"/>
</dbReference>
<gene>
    <name evidence="7" type="ORF">WMO14_07740</name>
</gene>
<dbReference type="InterPro" id="IPR024923">
    <property type="entry name" value="PG_synth_SpoVB"/>
</dbReference>
<keyword evidence="4 6" id="KW-1133">Transmembrane helix</keyword>
<feature type="transmembrane region" description="Helical" evidence="6">
    <location>
        <begin position="497"/>
        <end position="517"/>
    </location>
</feature>
<dbReference type="PANTHER" id="PTHR30250">
    <property type="entry name" value="PST FAMILY PREDICTED COLANIC ACID TRANSPORTER"/>
    <property type="match status" value="1"/>
</dbReference>
<feature type="transmembrane region" description="Helical" evidence="6">
    <location>
        <begin position="50"/>
        <end position="69"/>
    </location>
</feature>
<dbReference type="EMBL" id="JBBMER010000004">
    <property type="protein sequence ID" value="MEQ2379770.1"/>
    <property type="molecule type" value="Genomic_DNA"/>
</dbReference>
<evidence type="ECO:0000256" key="1">
    <source>
        <dbReference type="ARBA" id="ARBA00004651"/>
    </source>
</evidence>
<feature type="transmembrane region" description="Helical" evidence="6">
    <location>
        <begin position="90"/>
        <end position="110"/>
    </location>
</feature>
<feature type="transmembrane region" description="Helical" evidence="6">
    <location>
        <begin position="406"/>
        <end position="424"/>
    </location>
</feature>
<evidence type="ECO:0000256" key="5">
    <source>
        <dbReference type="ARBA" id="ARBA00023136"/>
    </source>
</evidence>
<comment type="caution">
    <text evidence="7">The sequence shown here is derived from an EMBL/GenBank/DDBJ whole genome shotgun (WGS) entry which is preliminary data.</text>
</comment>
<feature type="transmembrane region" description="Helical" evidence="6">
    <location>
        <begin position="430"/>
        <end position="454"/>
    </location>
</feature>
<reference evidence="7 8" key="1">
    <citation type="submission" date="2024-03" db="EMBL/GenBank/DDBJ databases">
        <title>Human intestinal bacterial collection.</title>
        <authorList>
            <person name="Pauvert C."/>
            <person name="Hitch T.C.A."/>
            <person name="Clavel T."/>
        </authorList>
    </citation>
    <scope>NUCLEOTIDE SEQUENCE [LARGE SCALE GENOMIC DNA]</scope>
    <source>
        <strain evidence="7 8">CLA-AA-H255</strain>
    </source>
</reference>
<keyword evidence="8" id="KW-1185">Reference proteome</keyword>
<dbReference type="Proteomes" id="UP001442364">
    <property type="component" value="Unassembled WGS sequence"/>
</dbReference>
<comment type="subcellular location">
    <subcellularLocation>
        <location evidence="1">Cell membrane</location>
        <topology evidence="1">Multi-pass membrane protein</topology>
    </subcellularLocation>
</comment>
<dbReference type="PIRSF" id="PIRSF038958">
    <property type="entry name" value="PG_synth_SpoVB"/>
    <property type="match status" value="1"/>
</dbReference>
<feature type="transmembrane region" description="Helical" evidence="6">
    <location>
        <begin position="9"/>
        <end position="30"/>
    </location>
</feature>
<feature type="transmembrane region" description="Helical" evidence="6">
    <location>
        <begin position="376"/>
        <end position="399"/>
    </location>
</feature>
<keyword evidence="2" id="KW-1003">Cell membrane</keyword>
<accession>A0ABV1BVJ2</accession>
<dbReference type="RefSeq" id="WP_349153603.1">
    <property type="nucleotide sequence ID" value="NZ_JBBMER010000004.1"/>
</dbReference>
<feature type="transmembrane region" description="Helical" evidence="6">
    <location>
        <begin position="201"/>
        <end position="221"/>
    </location>
</feature>
<dbReference type="InterPro" id="IPR050833">
    <property type="entry name" value="Poly_Biosynth_Transport"/>
</dbReference>
<protein>
    <submittedName>
        <fullName evidence="7">Polysaccharide biosynthesis protein</fullName>
    </submittedName>
</protein>
<sequence>MSQDNKRNFILHGSILAMAGIFVRIIGMVYRIPVLNIIGSEGNGIYVTAYNVYNIILVLSSYGLPMAVSKLISARFTKRRYKNAAKVLRCSLTVGAFTGGVAALLVYFGADFIENVIYGGGVPGLAIPLRVLAPTIFIVALLGVLRGFFQGQGTMIPTAVSQIIEQLVNAGVSIAAGYMLMKAYSSASNASAYGAAGSTLGTAMGALTALVFFIFLYLIYRPTFMRMVAKDKSVTRQDTNRYIYKTIIITMVPIILSQTFYQISALIDDVMFSNIMMTRNISKNISMDLGNFGSSYTLLISIPQGIATALSASMLPSIVASYTEDDYDSIYSKITKTLKTNMFIAVPSFVGFFVIGEPIIKLLFSRYDSVQGGLMLKIGAIAIVFYTLSTVTSSALQAVDRVKTPMINSFISLVVHIILVLVLLEFTNLGIFSLVIGNASFPVIIFVLNLIALYRDEGYRLPVISIFAKPVICSALMGICTFLTYNIINNITMSNTISVLAALCVAAITYFGPYVLLMKKFKDVF</sequence>
<keyword evidence="3 6" id="KW-0812">Transmembrane</keyword>
<dbReference type="PANTHER" id="PTHR30250:SF21">
    <property type="entry name" value="LIPID II FLIPPASE MURJ"/>
    <property type="match status" value="1"/>
</dbReference>
<evidence type="ECO:0000256" key="4">
    <source>
        <dbReference type="ARBA" id="ARBA00022989"/>
    </source>
</evidence>
<proteinExistence type="predicted"/>
<evidence type="ECO:0000256" key="2">
    <source>
        <dbReference type="ARBA" id="ARBA00022475"/>
    </source>
</evidence>
<name>A0ABV1BVJ2_9FIRM</name>
<evidence type="ECO:0000313" key="8">
    <source>
        <dbReference type="Proteomes" id="UP001442364"/>
    </source>
</evidence>
<feature type="transmembrane region" description="Helical" evidence="6">
    <location>
        <begin position="296"/>
        <end position="322"/>
    </location>
</feature>
<feature type="transmembrane region" description="Helical" evidence="6">
    <location>
        <begin position="242"/>
        <end position="263"/>
    </location>
</feature>
<feature type="transmembrane region" description="Helical" evidence="6">
    <location>
        <begin position="343"/>
        <end position="364"/>
    </location>
</feature>
<evidence type="ECO:0000256" key="3">
    <source>
        <dbReference type="ARBA" id="ARBA00022692"/>
    </source>
</evidence>